<dbReference type="Gene3D" id="2.40.170.20">
    <property type="entry name" value="TonB-dependent receptor, beta-barrel domain"/>
    <property type="match status" value="1"/>
</dbReference>
<protein>
    <submittedName>
        <fullName evidence="4">TonB-dependent receptor</fullName>
    </submittedName>
</protein>
<dbReference type="RefSeq" id="WP_342160916.1">
    <property type="nucleotide sequence ID" value="NZ_JBCDNA010000003.1"/>
</dbReference>
<comment type="subcellular location">
    <subcellularLocation>
        <location evidence="1">Cell outer membrane</location>
    </subcellularLocation>
</comment>
<keyword evidence="3" id="KW-0998">Cell outer membrane</keyword>
<proteinExistence type="predicted"/>
<dbReference type="Gene3D" id="2.60.40.1120">
    <property type="entry name" value="Carboxypeptidase-like, regulatory domain"/>
    <property type="match status" value="1"/>
</dbReference>
<keyword evidence="4" id="KW-0675">Receptor</keyword>
<dbReference type="Pfam" id="PF13715">
    <property type="entry name" value="CarbopepD_reg_2"/>
    <property type="match status" value="1"/>
</dbReference>
<reference evidence="4 5" key="1">
    <citation type="submission" date="2024-04" db="EMBL/GenBank/DDBJ databases">
        <title>whole genome sequencing of Lutimonas vermicola strain IMCC1616.</title>
        <authorList>
            <person name="Bae S.S."/>
        </authorList>
    </citation>
    <scope>NUCLEOTIDE SEQUENCE [LARGE SCALE GENOMIC DNA]</scope>
    <source>
        <strain evidence="4 5">IMCC1616</strain>
    </source>
</reference>
<dbReference type="InterPro" id="IPR008969">
    <property type="entry name" value="CarboxyPept-like_regulatory"/>
</dbReference>
<organism evidence="4 5">
    <name type="scientific">Lutimonas vermicola</name>
    <dbReference type="NCBI Taxonomy" id="414288"/>
    <lineage>
        <taxon>Bacteria</taxon>
        <taxon>Pseudomonadati</taxon>
        <taxon>Bacteroidota</taxon>
        <taxon>Flavobacteriia</taxon>
        <taxon>Flavobacteriales</taxon>
        <taxon>Flavobacteriaceae</taxon>
        <taxon>Lutimonas</taxon>
    </lineage>
</organism>
<dbReference type="SUPFAM" id="SSF56935">
    <property type="entry name" value="Porins"/>
    <property type="match status" value="1"/>
</dbReference>
<comment type="caution">
    <text evidence="4">The sequence shown here is derived from an EMBL/GenBank/DDBJ whole genome shotgun (WGS) entry which is preliminary data.</text>
</comment>
<evidence type="ECO:0000256" key="2">
    <source>
        <dbReference type="ARBA" id="ARBA00023136"/>
    </source>
</evidence>
<dbReference type="SUPFAM" id="SSF49464">
    <property type="entry name" value="Carboxypeptidase regulatory domain-like"/>
    <property type="match status" value="1"/>
</dbReference>
<keyword evidence="5" id="KW-1185">Reference proteome</keyword>
<evidence type="ECO:0000313" key="4">
    <source>
        <dbReference type="EMBL" id="MEL4456750.1"/>
    </source>
</evidence>
<sequence length="932" mass="105694">MDPRIVTLVILCFLKGFLVFAQINVSGRVVDQISGRGLYPVSISFEGHNMSVYTDEEGYFIIESPMLGTAVLNLELKGYKKRRIPLKLDGSAKEIDMGPVTLLRTKEMVKNDDWVEFSQDEIDSGNGEVENISGILMAGKDLFSRTAAYDFGSNFFRPRFLGSEHTQVMLNGVTMNKIYSGRPEWSNWGGLNDALREQERFASMQTSPYGIGGLFDGVNMISRASKQRKGIKLSGALSNKNYQNRFMATFTSGLMNKGWACMLSASVRMADQGYRAGTNYKAYSFLASIDKHFGERQSINATFIYAYTRKGKSSPLTKEVFELKNESYNSYWGYQKNNKRNSREKGILEPIFQLNYQFSINQKTSIHSHFTYQFGAVSSSRLDYSGLRYLQNSQSFIGGGINPDPSYYQKLPSYFLKDPSNPDFGRAYLAEQEFMKKGQIDWEQMYDENTNPSVGNNAIYALYEDRQDNQFWALNSGFTTILSDKLSMDGAVSITGNTSENYALMTDLLGGSGYLDVDSFANNFSRAQNNLQEINRIVQENEKFRYNYQLMAKEVNAFIQTSYRSKKTDAFIGLAFTSNSYFRNGIYENGFFPQNASLGKSKVATFHLPAFKTGFSYKFSGRHVMALNVNYLQKAPVMNHVFSNVRVSNDLVNDLKPQRMTGIDLKYTWRHPNFHATISGYYVRIKDGSKVSFYYADGLTGLENSASSAFVQEVLTSIDKQNAGLEFSVEVPLFMNFKLKAVTALGRSIYASNPQLYLTSNAIEGPLNLGKSFLRGYYATGGPQEVYSFGFEYSSPKYWWFSSSLNYFHKSFVAVAPITRTKNFFLNTDGLPIHPVDIDLAKKLLGQESLEPYMNLNMVGGKSWKIKDLYIGFFASVNNLTNTIYKTGGFEQSRNANYLTLKEDKLRRKPLFGPKYWFSYGTTFFTSFYIRL</sequence>
<dbReference type="Proteomes" id="UP001474120">
    <property type="component" value="Unassembled WGS sequence"/>
</dbReference>
<gene>
    <name evidence="4" type="ORF">AABB81_12650</name>
</gene>
<dbReference type="InterPro" id="IPR036942">
    <property type="entry name" value="Beta-barrel_TonB_sf"/>
</dbReference>
<accession>A0ABU9L4N4</accession>
<dbReference type="EMBL" id="JBCDNA010000003">
    <property type="protein sequence ID" value="MEL4456750.1"/>
    <property type="molecule type" value="Genomic_DNA"/>
</dbReference>
<evidence type="ECO:0000313" key="5">
    <source>
        <dbReference type="Proteomes" id="UP001474120"/>
    </source>
</evidence>
<evidence type="ECO:0000256" key="3">
    <source>
        <dbReference type="ARBA" id="ARBA00023237"/>
    </source>
</evidence>
<name>A0ABU9L4N4_9FLAO</name>
<keyword evidence="2" id="KW-0472">Membrane</keyword>
<evidence type="ECO:0000256" key="1">
    <source>
        <dbReference type="ARBA" id="ARBA00004442"/>
    </source>
</evidence>